<dbReference type="Gene3D" id="2.60.410.10">
    <property type="entry name" value="D-Ala-D-Ala carboxypeptidase, C-terminal domain"/>
    <property type="match status" value="1"/>
</dbReference>
<evidence type="ECO:0000256" key="6">
    <source>
        <dbReference type="ARBA" id="ARBA00022670"/>
    </source>
</evidence>
<feature type="active site" evidence="13">
    <location>
        <position position="117"/>
    </location>
</feature>
<dbReference type="InterPro" id="IPR012338">
    <property type="entry name" value="Beta-lactam/transpept-like"/>
</dbReference>
<dbReference type="SUPFAM" id="SSF69189">
    <property type="entry name" value="Penicillin-binding protein associated domain"/>
    <property type="match status" value="1"/>
</dbReference>
<evidence type="ECO:0000313" key="19">
    <source>
        <dbReference type="Proteomes" id="UP000000269"/>
    </source>
</evidence>
<name>A8MHJ8_ALKOO</name>
<dbReference type="SUPFAM" id="SSF56601">
    <property type="entry name" value="beta-lactamase/transpeptidase-like"/>
    <property type="match status" value="1"/>
</dbReference>
<dbReference type="HOGENOM" id="CLU_027070_7_3_9"/>
<dbReference type="Gene3D" id="3.40.710.10">
    <property type="entry name" value="DD-peptidase/beta-lactamase superfamily"/>
    <property type="match status" value="1"/>
</dbReference>
<dbReference type="GO" id="GO:0008360">
    <property type="term" value="P:regulation of cell shape"/>
    <property type="evidence" value="ECO:0007669"/>
    <property type="project" value="UniProtKB-KW"/>
</dbReference>
<keyword evidence="16" id="KW-0472">Membrane</keyword>
<evidence type="ECO:0000256" key="3">
    <source>
        <dbReference type="ARBA" id="ARBA00007164"/>
    </source>
</evidence>
<dbReference type="AlphaFoldDB" id="A8MHJ8"/>
<organism evidence="18 19">
    <name type="scientific">Alkaliphilus oremlandii (strain OhILAs)</name>
    <name type="common">Clostridium oremlandii (strain OhILAs)</name>
    <dbReference type="NCBI Taxonomy" id="350688"/>
    <lineage>
        <taxon>Bacteria</taxon>
        <taxon>Bacillati</taxon>
        <taxon>Bacillota</taxon>
        <taxon>Clostridia</taxon>
        <taxon>Peptostreptococcales</taxon>
        <taxon>Natronincolaceae</taxon>
        <taxon>Alkaliphilus</taxon>
    </lineage>
</organism>
<dbReference type="InterPro" id="IPR001967">
    <property type="entry name" value="Peptidase_S11_N"/>
</dbReference>
<comment type="catalytic activity">
    <reaction evidence="12">
        <text>Preferential cleavage: (Ac)2-L-Lys-D-Ala-|-D-Ala. Also transpeptidation of peptidyl-alanyl moieties that are N-acyl substituents of D-alanine.</text>
        <dbReference type="EC" id="3.4.16.4"/>
    </reaction>
</comment>
<dbReference type="GO" id="GO:0071555">
    <property type="term" value="P:cell wall organization"/>
    <property type="evidence" value="ECO:0007669"/>
    <property type="project" value="UniProtKB-KW"/>
</dbReference>
<dbReference type="UniPathway" id="UPA00219"/>
<evidence type="ECO:0000256" key="16">
    <source>
        <dbReference type="SAM" id="Phobius"/>
    </source>
</evidence>
<evidence type="ECO:0000256" key="11">
    <source>
        <dbReference type="ARBA" id="ARBA00023316"/>
    </source>
</evidence>
<dbReference type="eggNOG" id="COG1686">
    <property type="taxonomic scope" value="Bacteria"/>
</dbReference>
<evidence type="ECO:0000256" key="4">
    <source>
        <dbReference type="ARBA" id="ARBA00012448"/>
    </source>
</evidence>
<reference evidence="19" key="1">
    <citation type="submission" date="2007-10" db="EMBL/GenBank/DDBJ databases">
        <title>Complete genome of Alkaliphilus oremlandii OhILAs.</title>
        <authorList>
            <person name="Copeland A."/>
            <person name="Lucas S."/>
            <person name="Lapidus A."/>
            <person name="Barry K."/>
            <person name="Detter J.C."/>
            <person name="Glavina del Rio T."/>
            <person name="Hammon N."/>
            <person name="Israni S."/>
            <person name="Dalin E."/>
            <person name="Tice H."/>
            <person name="Pitluck S."/>
            <person name="Chain P."/>
            <person name="Malfatti S."/>
            <person name="Shin M."/>
            <person name="Vergez L."/>
            <person name="Schmutz J."/>
            <person name="Larimer F."/>
            <person name="Land M."/>
            <person name="Hauser L."/>
            <person name="Kyrpides N."/>
            <person name="Mikhailova N."/>
            <person name="Stolz J.F."/>
            <person name="Dawson A."/>
            <person name="Fisher E."/>
            <person name="Crable B."/>
            <person name="Perera E."/>
            <person name="Lisak J."/>
            <person name="Ranganathan M."/>
            <person name="Basu P."/>
            <person name="Richardson P."/>
        </authorList>
    </citation>
    <scope>NUCLEOTIDE SEQUENCE [LARGE SCALE GENOMIC DNA]</scope>
    <source>
        <strain evidence="19">OhILAs</strain>
    </source>
</reference>
<evidence type="ECO:0000256" key="1">
    <source>
        <dbReference type="ARBA" id="ARBA00003217"/>
    </source>
</evidence>
<evidence type="ECO:0000256" key="14">
    <source>
        <dbReference type="PIRSR" id="PIRSR618044-2"/>
    </source>
</evidence>
<protein>
    <recommendedName>
        <fullName evidence="4">serine-type D-Ala-D-Ala carboxypeptidase</fullName>
        <ecNumber evidence="4">3.4.16.4</ecNumber>
    </recommendedName>
</protein>
<evidence type="ECO:0000256" key="12">
    <source>
        <dbReference type="ARBA" id="ARBA00034000"/>
    </source>
</evidence>
<dbReference type="InterPro" id="IPR012907">
    <property type="entry name" value="Peptidase_S11_C"/>
</dbReference>
<dbReference type="PANTHER" id="PTHR21581:SF6">
    <property type="entry name" value="TRAFFICKING PROTEIN PARTICLE COMPLEX SUBUNIT 12"/>
    <property type="match status" value="1"/>
</dbReference>
<evidence type="ECO:0000256" key="9">
    <source>
        <dbReference type="ARBA" id="ARBA00022960"/>
    </source>
</evidence>
<dbReference type="InterPro" id="IPR037167">
    <property type="entry name" value="Peptidase_S11_C_sf"/>
</dbReference>
<dbReference type="SMART" id="SM00936">
    <property type="entry name" value="PBP5_C"/>
    <property type="match status" value="1"/>
</dbReference>
<feature type="binding site" evidence="14">
    <location>
        <position position="242"/>
    </location>
    <ligand>
        <name>substrate</name>
    </ligand>
</feature>
<evidence type="ECO:0000256" key="8">
    <source>
        <dbReference type="ARBA" id="ARBA00022801"/>
    </source>
</evidence>
<evidence type="ECO:0000256" key="2">
    <source>
        <dbReference type="ARBA" id="ARBA00004752"/>
    </source>
</evidence>
<keyword evidence="7" id="KW-0732">Signal</keyword>
<dbReference type="Pfam" id="PF07943">
    <property type="entry name" value="PBP5_C"/>
    <property type="match status" value="1"/>
</dbReference>
<feature type="domain" description="Peptidase S11 D-Ala-D-Ala carboxypeptidase A C-terminal" evidence="17">
    <location>
        <begin position="291"/>
        <end position="382"/>
    </location>
</feature>
<evidence type="ECO:0000256" key="10">
    <source>
        <dbReference type="ARBA" id="ARBA00022984"/>
    </source>
</evidence>
<comment type="pathway">
    <text evidence="2">Cell wall biogenesis; peptidoglycan biosynthesis.</text>
</comment>
<evidence type="ECO:0000256" key="15">
    <source>
        <dbReference type="RuleBase" id="RU004016"/>
    </source>
</evidence>
<evidence type="ECO:0000256" key="7">
    <source>
        <dbReference type="ARBA" id="ARBA00022729"/>
    </source>
</evidence>
<evidence type="ECO:0000256" key="13">
    <source>
        <dbReference type="PIRSR" id="PIRSR618044-1"/>
    </source>
</evidence>
<keyword evidence="16" id="KW-1133">Transmembrane helix</keyword>
<dbReference type="GO" id="GO:0009252">
    <property type="term" value="P:peptidoglycan biosynthetic process"/>
    <property type="evidence" value="ECO:0007669"/>
    <property type="project" value="UniProtKB-UniPathway"/>
</dbReference>
<keyword evidence="19" id="KW-1185">Reference proteome</keyword>
<proteinExistence type="inferred from homology"/>
<keyword evidence="10" id="KW-0573">Peptidoglycan synthesis</keyword>
<dbReference type="KEGG" id="aoe:Clos_1740"/>
<keyword evidence="6" id="KW-0645">Protease</keyword>
<dbReference type="PANTHER" id="PTHR21581">
    <property type="entry name" value="D-ALANYL-D-ALANINE CARBOXYPEPTIDASE"/>
    <property type="match status" value="1"/>
</dbReference>
<evidence type="ECO:0000313" key="18">
    <source>
        <dbReference type="EMBL" id="ABW19280.1"/>
    </source>
</evidence>
<evidence type="ECO:0000259" key="17">
    <source>
        <dbReference type="SMART" id="SM00936"/>
    </source>
</evidence>
<dbReference type="GO" id="GO:0009002">
    <property type="term" value="F:serine-type D-Ala-D-Ala carboxypeptidase activity"/>
    <property type="evidence" value="ECO:0007669"/>
    <property type="project" value="UniProtKB-EC"/>
</dbReference>
<dbReference type="InterPro" id="IPR015956">
    <property type="entry name" value="Peniciliin-bd_prot_C_sf"/>
</dbReference>
<keyword evidence="8 18" id="KW-0378">Hydrolase</keyword>
<keyword evidence="5 18" id="KW-0121">Carboxypeptidase</keyword>
<dbReference type="RefSeq" id="WP_012159592.1">
    <property type="nucleotide sequence ID" value="NC_009922.1"/>
</dbReference>
<dbReference type="EMBL" id="CP000853">
    <property type="protein sequence ID" value="ABW19280.1"/>
    <property type="molecule type" value="Genomic_DNA"/>
</dbReference>
<keyword evidence="11" id="KW-0961">Cell wall biogenesis/degradation</keyword>
<gene>
    <name evidence="18" type="ordered locus">Clos_1740</name>
</gene>
<keyword evidence="9" id="KW-0133">Cell shape</keyword>
<feature type="active site" description="Proton acceptor" evidence="13">
    <location>
        <position position="66"/>
    </location>
</feature>
<evidence type="ECO:0000256" key="5">
    <source>
        <dbReference type="ARBA" id="ARBA00022645"/>
    </source>
</evidence>
<dbReference type="Proteomes" id="UP000000269">
    <property type="component" value="Chromosome"/>
</dbReference>
<dbReference type="GO" id="GO:0006508">
    <property type="term" value="P:proteolysis"/>
    <property type="evidence" value="ECO:0007669"/>
    <property type="project" value="UniProtKB-KW"/>
</dbReference>
<accession>A8MHJ8</accession>
<dbReference type="InterPro" id="IPR018044">
    <property type="entry name" value="Peptidase_S11"/>
</dbReference>
<dbReference type="STRING" id="350688.Clos_1740"/>
<dbReference type="OrthoDB" id="9791132at2"/>
<dbReference type="EC" id="3.4.16.4" evidence="4"/>
<comment type="function">
    <text evidence="1">Removes C-terminal D-alanyl residues from sugar-peptide cell wall precursors.</text>
</comment>
<dbReference type="Pfam" id="PF00768">
    <property type="entry name" value="Peptidase_S11"/>
    <property type="match status" value="1"/>
</dbReference>
<feature type="transmembrane region" description="Helical" evidence="16">
    <location>
        <begin position="395"/>
        <end position="415"/>
    </location>
</feature>
<sequence length="442" mass="50100">MRSKPFYILTIIFTLILSFSFESMVFAQGQQPDISAPYGVLIDYETGTVLYNKNAHEKAYPASTTKVMTAVMVLENANLDDKVTIDYDLYVDGSSMYLLKGESFTVRELLQALLIRSANDAAEALAIHIAGSVDSFVEKMNARAKELGAFNTNFTNPHGLPDTNHVTTAYDLAMISKHAMTFDLFRETVKTEMLILEPTEQTPETRYYRNTNKFLWGTGSANHMLYNGSYINIKYDIIDGLKTGYTGAAGNCLISSSFQNDHRLISVVLGAEGNHVYSDSRRLIDYGYENFKLISLTNHNLDSIHIPIRNGAQDFVALSILNDKLTVVPLGTEYTNIKESLYLNENIQAPVKQGDTLGKLIYTLDGDILGEVELIAQFNINEQPFFKKIFSLQKLLMGVLFLFVLWQIFVAYLRIQKRKRRKSFSYGKRRVPLYQFNKNVFK</sequence>
<keyword evidence="16" id="KW-0812">Transmembrane</keyword>
<dbReference type="PRINTS" id="PR00725">
    <property type="entry name" value="DADACBPTASE1"/>
</dbReference>
<comment type="similarity">
    <text evidence="3 15">Belongs to the peptidase S11 family.</text>
</comment>
<feature type="active site" description="Acyl-ester intermediate" evidence="13">
    <location>
        <position position="63"/>
    </location>
</feature>